<name>A0A9P9K1E1_FUSRE</name>
<proteinExistence type="predicted"/>
<keyword evidence="2" id="KW-1185">Reference proteome</keyword>
<dbReference type="EMBL" id="JAGMUX010000016">
    <property type="protein sequence ID" value="KAH7236759.1"/>
    <property type="molecule type" value="Genomic_DNA"/>
</dbReference>
<gene>
    <name evidence="1" type="ORF">BKA55DRAFT_543405</name>
</gene>
<dbReference type="OrthoDB" id="3257981at2759"/>
<sequence>MDHSACGYGTCHASGDGGNNAAGDDFTHVTCTNPGVTDASKDAKFRWGSVYADQAWKWGVDQWNANPFPGGLNFTEQGIDCGTIENDNPCGSNVVQCNDVTYPGAYFGINSMESIYRVHFNFWDALDRAQNDINAQVALKGMPYFKANSNTLGTVKDWVNPMMNEQLFNGSKENTDLLFTAITDGQMLETKHQDLGVDAIQALVSKALFAELVPLAWQLSYSELGPVVIDSEQDCGDKAGVKHMNSKNYESSGVCVGSKMYYLIGCTGEARTSDESHGSFNAGCTDNFFSRLPGLDDLTGSETAFGGLTKEDIVNGAVNSFIGNGNANEWSMLDPASTVDGMDLVSE</sequence>
<dbReference type="RefSeq" id="XP_046044889.1">
    <property type="nucleotide sequence ID" value="XM_046190592.1"/>
</dbReference>
<comment type="caution">
    <text evidence="1">The sequence shown here is derived from an EMBL/GenBank/DDBJ whole genome shotgun (WGS) entry which is preliminary data.</text>
</comment>
<dbReference type="Proteomes" id="UP000720189">
    <property type="component" value="Unassembled WGS sequence"/>
</dbReference>
<evidence type="ECO:0000313" key="2">
    <source>
        <dbReference type="Proteomes" id="UP000720189"/>
    </source>
</evidence>
<protein>
    <submittedName>
        <fullName evidence="1">Uncharacterized protein</fullName>
    </submittedName>
</protein>
<organism evidence="1 2">
    <name type="scientific">Fusarium redolens</name>
    <dbReference type="NCBI Taxonomy" id="48865"/>
    <lineage>
        <taxon>Eukaryota</taxon>
        <taxon>Fungi</taxon>
        <taxon>Dikarya</taxon>
        <taxon>Ascomycota</taxon>
        <taxon>Pezizomycotina</taxon>
        <taxon>Sordariomycetes</taxon>
        <taxon>Hypocreomycetidae</taxon>
        <taxon>Hypocreales</taxon>
        <taxon>Nectriaceae</taxon>
        <taxon>Fusarium</taxon>
        <taxon>Fusarium redolens species complex</taxon>
    </lineage>
</organism>
<dbReference type="AlphaFoldDB" id="A0A9P9K1E1"/>
<reference evidence="1" key="1">
    <citation type="journal article" date="2021" name="Nat. Commun.">
        <title>Genetic determinants of endophytism in the Arabidopsis root mycobiome.</title>
        <authorList>
            <person name="Mesny F."/>
            <person name="Miyauchi S."/>
            <person name="Thiergart T."/>
            <person name="Pickel B."/>
            <person name="Atanasova L."/>
            <person name="Karlsson M."/>
            <person name="Huettel B."/>
            <person name="Barry K.W."/>
            <person name="Haridas S."/>
            <person name="Chen C."/>
            <person name="Bauer D."/>
            <person name="Andreopoulos W."/>
            <person name="Pangilinan J."/>
            <person name="LaButti K."/>
            <person name="Riley R."/>
            <person name="Lipzen A."/>
            <person name="Clum A."/>
            <person name="Drula E."/>
            <person name="Henrissat B."/>
            <person name="Kohler A."/>
            <person name="Grigoriev I.V."/>
            <person name="Martin F.M."/>
            <person name="Hacquard S."/>
        </authorList>
    </citation>
    <scope>NUCLEOTIDE SEQUENCE</scope>
    <source>
        <strain evidence="1">MPI-CAGE-AT-0023</strain>
    </source>
</reference>
<dbReference type="GeneID" id="70220546"/>
<accession>A0A9P9K1E1</accession>
<evidence type="ECO:0000313" key="1">
    <source>
        <dbReference type="EMBL" id="KAH7236759.1"/>
    </source>
</evidence>